<evidence type="ECO:0000313" key="3">
    <source>
        <dbReference type="Proteomes" id="UP000265716"/>
    </source>
</evidence>
<dbReference type="GO" id="GO:0005886">
    <property type="term" value="C:plasma membrane"/>
    <property type="evidence" value="ECO:0007669"/>
    <property type="project" value="TreeGrafter"/>
</dbReference>
<evidence type="ECO:0000259" key="1">
    <source>
        <dbReference type="Pfam" id="PF01431"/>
    </source>
</evidence>
<sequence length="135" mass="15378">EKSQCFIKQYGSMDVKSELTGDLLGKLDGRRTRGETIADNGGLNTAYRAYRDYVHGEVETTKYTKEAGEKMFWIRFGQSLCEKDSDARLQFLLTSRYPPNRHRLIGAVQNSVDFAKAFNCPVDSPMNPTKKCVLW</sequence>
<reference evidence="2 3" key="1">
    <citation type="submission" date="2018-08" db="EMBL/GenBank/DDBJ databases">
        <title>Aphanomyces genome sequencing and annotation.</title>
        <authorList>
            <person name="Minardi D."/>
            <person name="Oidtmann B."/>
            <person name="Van Der Giezen M."/>
            <person name="Studholme D.J."/>
        </authorList>
    </citation>
    <scope>NUCLEOTIDE SEQUENCE [LARGE SCALE GENOMIC DNA]</scope>
    <source>
        <strain evidence="2 3">SA</strain>
    </source>
</reference>
<feature type="non-terminal residue" evidence="2">
    <location>
        <position position="1"/>
    </location>
</feature>
<comment type="caution">
    <text evidence="2">The sequence shown here is derived from an EMBL/GenBank/DDBJ whole genome shotgun (WGS) entry which is preliminary data.</text>
</comment>
<dbReference type="EMBL" id="QUTC01005761">
    <property type="protein sequence ID" value="RHY55971.1"/>
    <property type="molecule type" value="Genomic_DNA"/>
</dbReference>
<dbReference type="Proteomes" id="UP000265716">
    <property type="component" value="Unassembled WGS sequence"/>
</dbReference>
<dbReference type="InterPro" id="IPR000718">
    <property type="entry name" value="Peptidase_M13"/>
</dbReference>
<evidence type="ECO:0000313" key="2">
    <source>
        <dbReference type="EMBL" id="RHY55971.1"/>
    </source>
</evidence>
<accession>A0A397D4H0</accession>
<dbReference type="PANTHER" id="PTHR11733">
    <property type="entry name" value="ZINC METALLOPROTEASE FAMILY M13 NEPRILYSIN-RELATED"/>
    <property type="match status" value="1"/>
</dbReference>
<dbReference type="InterPro" id="IPR018497">
    <property type="entry name" value="Peptidase_M13_C"/>
</dbReference>
<dbReference type="PANTHER" id="PTHR11733:SF237">
    <property type="entry name" value="NEPRILYSIN-LIKE 4"/>
    <property type="match status" value="1"/>
</dbReference>
<protein>
    <recommendedName>
        <fullName evidence="1">Peptidase M13 C-terminal domain-containing protein</fullName>
    </recommendedName>
</protein>
<dbReference type="InterPro" id="IPR024079">
    <property type="entry name" value="MetalloPept_cat_dom_sf"/>
</dbReference>
<dbReference type="Pfam" id="PF01431">
    <property type="entry name" value="Peptidase_M13"/>
    <property type="match status" value="1"/>
</dbReference>
<dbReference type="PROSITE" id="PS51885">
    <property type="entry name" value="NEPRILYSIN"/>
    <property type="match status" value="1"/>
</dbReference>
<dbReference type="GO" id="GO:0004222">
    <property type="term" value="F:metalloendopeptidase activity"/>
    <property type="evidence" value="ECO:0007669"/>
    <property type="project" value="InterPro"/>
</dbReference>
<name>A0A397D4H0_APHAT</name>
<dbReference type="AlphaFoldDB" id="A0A397D4H0"/>
<proteinExistence type="predicted"/>
<dbReference type="SUPFAM" id="SSF55486">
    <property type="entry name" value="Metalloproteases ('zincins'), catalytic domain"/>
    <property type="match status" value="1"/>
</dbReference>
<organism evidence="2 3">
    <name type="scientific">Aphanomyces astaci</name>
    <name type="common">Crayfish plague agent</name>
    <dbReference type="NCBI Taxonomy" id="112090"/>
    <lineage>
        <taxon>Eukaryota</taxon>
        <taxon>Sar</taxon>
        <taxon>Stramenopiles</taxon>
        <taxon>Oomycota</taxon>
        <taxon>Saprolegniomycetes</taxon>
        <taxon>Saprolegniales</taxon>
        <taxon>Verrucalvaceae</taxon>
        <taxon>Aphanomyces</taxon>
    </lineage>
</organism>
<feature type="domain" description="Peptidase M13 C-terminal" evidence="1">
    <location>
        <begin position="1"/>
        <end position="132"/>
    </location>
</feature>
<dbReference type="GO" id="GO:0016485">
    <property type="term" value="P:protein processing"/>
    <property type="evidence" value="ECO:0007669"/>
    <property type="project" value="TreeGrafter"/>
</dbReference>
<gene>
    <name evidence="2" type="ORF">DYB38_012135</name>
</gene>
<dbReference type="Gene3D" id="3.40.390.10">
    <property type="entry name" value="Collagenase (Catalytic Domain)"/>
    <property type="match status" value="1"/>
</dbReference>